<evidence type="ECO:0000256" key="1">
    <source>
        <dbReference type="SAM" id="Phobius"/>
    </source>
</evidence>
<sequence length="232" mass="24057">MLPRQREPARPVATDAARRAGGVALILAGTLDAGWTVLAGWRSGPAWPWLLFSEVEVAGRPWAWLFRGGFVAADLLVTAAAVALAAVEPARYPGPSRAAARMRLAWLALALYGAASTVDELAGMSCVPHVDAGCELPVVSLRAPWVDQAHGLVSVLAVLGLLGSMLAVSLAGREHPRGAALRWAPGWLAAELTATVALGACLLAGGPTGMPQTAEMLVEATWLALLGRHAVT</sequence>
<comment type="caution">
    <text evidence="2">The sequence shown here is derived from an EMBL/GenBank/DDBJ whole genome shotgun (WGS) entry which is preliminary data.</text>
</comment>
<reference evidence="3" key="1">
    <citation type="submission" date="2019-04" db="EMBL/GenBank/DDBJ databases">
        <title>Draft genome sequence of Pseudonocardiaceae bacterium SL3-2-4.</title>
        <authorList>
            <person name="Ningsih F."/>
            <person name="Yokota A."/>
            <person name="Sakai Y."/>
            <person name="Nanatani K."/>
            <person name="Yabe S."/>
            <person name="Oetari A."/>
            <person name="Sjamsuridzal W."/>
        </authorList>
    </citation>
    <scope>NUCLEOTIDE SEQUENCE [LARGE SCALE GENOMIC DNA]</scope>
    <source>
        <strain evidence="3">SL3-2-4</strain>
    </source>
</reference>
<protein>
    <recommendedName>
        <fullName evidence="4">DUF998 domain-containing protein</fullName>
    </recommendedName>
</protein>
<keyword evidence="1" id="KW-0812">Transmembrane</keyword>
<gene>
    <name evidence="2" type="ORF">GTS_00740</name>
</gene>
<feature type="transmembrane region" description="Helical" evidence="1">
    <location>
        <begin position="20"/>
        <end position="41"/>
    </location>
</feature>
<dbReference type="Proteomes" id="UP000298860">
    <property type="component" value="Unassembled WGS sequence"/>
</dbReference>
<accession>A0A4D4IW79</accession>
<feature type="transmembrane region" description="Helical" evidence="1">
    <location>
        <begin position="149"/>
        <end position="171"/>
    </location>
</feature>
<evidence type="ECO:0008006" key="4">
    <source>
        <dbReference type="Google" id="ProtNLM"/>
    </source>
</evidence>
<name>A0A4D4IW79_9PSEU</name>
<organism evidence="2 3">
    <name type="scientific">Gandjariella thermophila</name>
    <dbReference type="NCBI Taxonomy" id="1931992"/>
    <lineage>
        <taxon>Bacteria</taxon>
        <taxon>Bacillati</taxon>
        <taxon>Actinomycetota</taxon>
        <taxon>Actinomycetes</taxon>
        <taxon>Pseudonocardiales</taxon>
        <taxon>Pseudonocardiaceae</taxon>
        <taxon>Gandjariella</taxon>
    </lineage>
</organism>
<dbReference type="Pfam" id="PF06197">
    <property type="entry name" value="DUF998"/>
    <property type="match status" value="1"/>
</dbReference>
<dbReference type="InterPro" id="IPR009339">
    <property type="entry name" value="DUF998"/>
</dbReference>
<proteinExistence type="predicted"/>
<keyword evidence="1" id="KW-0472">Membrane</keyword>
<evidence type="ECO:0000313" key="2">
    <source>
        <dbReference type="EMBL" id="GDY28441.1"/>
    </source>
</evidence>
<dbReference type="RefSeq" id="WP_192909315.1">
    <property type="nucleotide sequence ID" value="NZ_BJFL01000001.1"/>
</dbReference>
<dbReference type="EMBL" id="BJFL01000001">
    <property type="protein sequence ID" value="GDY28441.1"/>
    <property type="molecule type" value="Genomic_DNA"/>
</dbReference>
<evidence type="ECO:0000313" key="3">
    <source>
        <dbReference type="Proteomes" id="UP000298860"/>
    </source>
</evidence>
<keyword evidence="3" id="KW-1185">Reference proteome</keyword>
<feature type="transmembrane region" description="Helical" evidence="1">
    <location>
        <begin position="183"/>
        <end position="206"/>
    </location>
</feature>
<feature type="transmembrane region" description="Helical" evidence="1">
    <location>
        <begin position="98"/>
        <end position="115"/>
    </location>
</feature>
<keyword evidence="1" id="KW-1133">Transmembrane helix</keyword>
<feature type="transmembrane region" description="Helical" evidence="1">
    <location>
        <begin position="61"/>
        <end position="86"/>
    </location>
</feature>
<dbReference type="AlphaFoldDB" id="A0A4D4IW79"/>